<gene>
    <name evidence="1" type="ORF">V6243_05515</name>
</gene>
<proteinExistence type="predicted"/>
<dbReference type="InterPro" id="IPR010331">
    <property type="entry name" value="ExoD"/>
</dbReference>
<organism evidence="1 2">
    <name type="scientific">Cobetia marina</name>
    <name type="common">Deleya marina</name>
    <dbReference type="NCBI Taxonomy" id="28258"/>
    <lineage>
        <taxon>Bacteria</taxon>
        <taxon>Pseudomonadati</taxon>
        <taxon>Pseudomonadota</taxon>
        <taxon>Gammaproteobacteria</taxon>
        <taxon>Oceanospirillales</taxon>
        <taxon>Halomonadaceae</taxon>
        <taxon>Cobetia</taxon>
    </lineage>
</organism>
<sequence>MSEHAKDSGLTALLEELDREIEGDISLGAILEHFNSRGFGPLLVLPALLVLLPTGAIPGVPTTCALFIGLIAFQLLLGHRTPWLPRRLASFSFEHERLTHGVQRARPWTRRIDRLLKPRLGFMTRGIAYRLIAALAILLAATMVPLELVPFASALPAATLLLLGLGLIGEDGVVILLALAVLLADVVAGLWLVG</sequence>
<dbReference type="GeneID" id="43178625"/>
<protein>
    <submittedName>
        <fullName evidence="1">Exopolysaccharide biosynthesis protein</fullName>
    </submittedName>
</protein>
<comment type="caution">
    <text evidence="1">The sequence shown here is derived from an EMBL/GenBank/DDBJ whole genome shotgun (WGS) entry which is preliminary data.</text>
</comment>
<keyword evidence="2" id="KW-1185">Reference proteome</keyword>
<dbReference type="EMBL" id="JBAKAP010000004">
    <property type="protein sequence ID" value="MEL0616283.1"/>
    <property type="molecule type" value="Genomic_DNA"/>
</dbReference>
<accession>A0ABU9GCT1</accession>
<dbReference type="PIRSF" id="PIRSF033239">
    <property type="entry name" value="ExoD"/>
    <property type="match status" value="1"/>
</dbReference>
<dbReference type="Proteomes" id="UP001378242">
    <property type="component" value="Unassembled WGS sequence"/>
</dbReference>
<dbReference type="PANTHER" id="PTHR41795:SF1">
    <property type="entry name" value="EXOPOLYSACCHARIDE SYNTHESIS PROTEIN"/>
    <property type="match status" value="1"/>
</dbReference>
<name>A0ABU9GCT1_COBMA</name>
<evidence type="ECO:0000313" key="1">
    <source>
        <dbReference type="EMBL" id="MEL0616283.1"/>
    </source>
</evidence>
<reference evidence="1 2" key="1">
    <citation type="submission" date="2024-02" db="EMBL/GenBank/DDBJ databases">
        <title>Bacteria isolated from the canopy kelp, Nereocystis luetkeana.</title>
        <authorList>
            <person name="Pfister C.A."/>
            <person name="Younker I.T."/>
            <person name="Light S.H."/>
        </authorList>
    </citation>
    <scope>NUCLEOTIDE SEQUENCE [LARGE SCALE GENOMIC DNA]</scope>
    <source>
        <strain evidence="1 2">TI.5.07</strain>
    </source>
</reference>
<evidence type="ECO:0000313" key="2">
    <source>
        <dbReference type="Proteomes" id="UP001378242"/>
    </source>
</evidence>
<dbReference type="Pfam" id="PF06055">
    <property type="entry name" value="ExoD"/>
    <property type="match status" value="1"/>
</dbReference>
<dbReference type="RefSeq" id="WP_084209094.1">
    <property type="nucleotide sequence ID" value="NZ_BJOH01000013.1"/>
</dbReference>
<dbReference type="PANTHER" id="PTHR41795">
    <property type="entry name" value="EXOPOLYSACCHARIDE SYNTHESIS PROTEIN"/>
    <property type="match status" value="1"/>
</dbReference>